<dbReference type="SUPFAM" id="SSF54534">
    <property type="entry name" value="FKBP-like"/>
    <property type="match status" value="1"/>
</dbReference>
<dbReference type="Proteomes" id="UP001169458">
    <property type="component" value="Unassembled WGS sequence"/>
</dbReference>
<name>A0ABT7VH07_9BACE</name>
<dbReference type="PROSITE" id="PS50059">
    <property type="entry name" value="FKBP_PPIASE"/>
    <property type="match status" value="1"/>
</dbReference>
<proteinExistence type="inferred from homology"/>
<sequence>MENKYITVAYKLYAITDGKKELLEEASAEHPFQFISGLGYTLDRFEKEILALNKGDKFNFTIPCAEAYGERDEDNVRQLPKSVFNGPDGKFDSDNIFEGNIIMMNDGEGNRFYANVGEITDDKVVIDLNHPHAGKDLIFEGSVIEMRDATNKEIEQIVSAMSGGCGGGCEGCGGGCGDHECGEGHHNDESCCGGGCGHCH</sequence>
<comment type="function">
    <text evidence="8">Also involved in hydrogenase metallocenter assembly, probably by participating in the nickel insertion step. This function in hydrogenase biosynthesis requires chaperone activity and the presence of the metal-binding domain, but not PPIase activity.</text>
</comment>
<protein>
    <recommendedName>
        <fullName evidence="10">Peptidyl-prolyl cis-trans isomerase</fullName>
        <ecNumber evidence="10">5.2.1.8</ecNumber>
    </recommendedName>
</protein>
<reference evidence="13" key="1">
    <citation type="submission" date="2023-07" db="EMBL/GenBank/DDBJ databases">
        <title>Identification and characterization of horizontal gene transfer across gut microbiota members of farm animals based on homology search.</title>
        <authorList>
            <person name="Schwarzerova J."/>
            <person name="Nykrynova M."/>
            <person name="Jureckova K."/>
            <person name="Cejkova D."/>
            <person name="Rychlik I."/>
        </authorList>
    </citation>
    <scope>NUCLEOTIDE SEQUENCE [LARGE SCALE GENOMIC DNA]</scope>
    <source>
        <strain evidence="13">109_WCHN</strain>
    </source>
</reference>
<evidence type="ECO:0000313" key="12">
    <source>
        <dbReference type="EMBL" id="MDM8325595.1"/>
    </source>
</evidence>
<evidence type="ECO:0000256" key="8">
    <source>
        <dbReference type="ARBA" id="ARBA00037071"/>
    </source>
</evidence>
<dbReference type="PANTHER" id="PTHR47861">
    <property type="entry name" value="FKBP-TYPE PEPTIDYL-PROLYL CIS-TRANS ISOMERASE SLYD"/>
    <property type="match status" value="1"/>
</dbReference>
<dbReference type="Gene3D" id="2.40.10.330">
    <property type="match status" value="1"/>
</dbReference>
<dbReference type="RefSeq" id="WP_258337600.1">
    <property type="nucleotide sequence ID" value="NZ_JAUDEN010000017.1"/>
</dbReference>
<dbReference type="InterPro" id="IPR001179">
    <property type="entry name" value="PPIase_FKBP_dom"/>
</dbReference>
<keyword evidence="4" id="KW-0963">Cytoplasm</keyword>
<evidence type="ECO:0000256" key="4">
    <source>
        <dbReference type="ARBA" id="ARBA00022490"/>
    </source>
</evidence>
<comment type="catalytic activity">
    <reaction evidence="1 9 10">
        <text>[protein]-peptidylproline (omega=180) = [protein]-peptidylproline (omega=0)</text>
        <dbReference type="Rhea" id="RHEA:16237"/>
        <dbReference type="Rhea" id="RHEA-COMP:10747"/>
        <dbReference type="Rhea" id="RHEA-COMP:10748"/>
        <dbReference type="ChEBI" id="CHEBI:83833"/>
        <dbReference type="ChEBI" id="CHEBI:83834"/>
        <dbReference type="EC" id="5.2.1.8"/>
    </reaction>
</comment>
<dbReference type="InterPro" id="IPR048261">
    <property type="entry name" value="SlpA/SlyD-like_ins_sf"/>
</dbReference>
<dbReference type="Pfam" id="PF00254">
    <property type="entry name" value="FKBP_C"/>
    <property type="match status" value="1"/>
</dbReference>
<gene>
    <name evidence="12" type="ORF">QUW60_10245</name>
</gene>
<keyword evidence="13" id="KW-1185">Reference proteome</keyword>
<evidence type="ECO:0000313" key="13">
    <source>
        <dbReference type="Proteomes" id="UP001169458"/>
    </source>
</evidence>
<evidence type="ECO:0000256" key="10">
    <source>
        <dbReference type="RuleBase" id="RU003915"/>
    </source>
</evidence>
<dbReference type="Gene3D" id="3.10.50.40">
    <property type="match status" value="1"/>
</dbReference>
<comment type="similarity">
    <text evidence="3 10">Belongs to the FKBP-type PPIase family.</text>
</comment>
<evidence type="ECO:0000256" key="6">
    <source>
        <dbReference type="ARBA" id="ARBA00023186"/>
    </source>
</evidence>
<evidence type="ECO:0000259" key="11">
    <source>
        <dbReference type="PROSITE" id="PS50059"/>
    </source>
</evidence>
<dbReference type="EC" id="5.2.1.8" evidence="10"/>
<comment type="subcellular location">
    <subcellularLocation>
        <location evidence="2">Cytoplasm</location>
    </subcellularLocation>
</comment>
<comment type="caution">
    <text evidence="12">The sequence shown here is derived from an EMBL/GenBank/DDBJ whole genome shotgun (WGS) entry which is preliminary data.</text>
</comment>
<evidence type="ECO:0000256" key="9">
    <source>
        <dbReference type="PROSITE-ProRule" id="PRU00277"/>
    </source>
</evidence>
<evidence type="ECO:0000256" key="3">
    <source>
        <dbReference type="ARBA" id="ARBA00006577"/>
    </source>
</evidence>
<dbReference type="GO" id="GO:0003755">
    <property type="term" value="F:peptidyl-prolyl cis-trans isomerase activity"/>
    <property type="evidence" value="ECO:0007669"/>
    <property type="project" value="UniProtKB-EC"/>
</dbReference>
<keyword evidence="7 9" id="KW-0413">Isomerase</keyword>
<feature type="domain" description="PPIase FKBP-type" evidence="11">
    <location>
        <begin position="3"/>
        <end position="82"/>
    </location>
</feature>
<accession>A0ABT7VH07</accession>
<organism evidence="12 13">
    <name type="scientific">Bacteroides gallinaceum</name>
    <dbReference type="NCBI Taxonomy" id="1462571"/>
    <lineage>
        <taxon>Bacteria</taxon>
        <taxon>Pseudomonadati</taxon>
        <taxon>Bacteroidota</taxon>
        <taxon>Bacteroidia</taxon>
        <taxon>Bacteroidales</taxon>
        <taxon>Bacteroidaceae</taxon>
        <taxon>Bacteroides</taxon>
    </lineage>
</organism>
<dbReference type="EMBL" id="JAUDEN010000017">
    <property type="protein sequence ID" value="MDM8325595.1"/>
    <property type="molecule type" value="Genomic_DNA"/>
</dbReference>
<evidence type="ECO:0000256" key="1">
    <source>
        <dbReference type="ARBA" id="ARBA00000971"/>
    </source>
</evidence>
<keyword evidence="5 9" id="KW-0697">Rotamase</keyword>
<dbReference type="InterPro" id="IPR046357">
    <property type="entry name" value="PPIase_dom_sf"/>
</dbReference>
<keyword evidence="6" id="KW-0143">Chaperone</keyword>
<dbReference type="PANTHER" id="PTHR47861:SF3">
    <property type="entry name" value="FKBP-TYPE PEPTIDYL-PROLYL CIS-TRANS ISOMERASE SLYD"/>
    <property type="match status" value="1"/>
</dbReference>
<evidence type="ECO:0000256" key="5">
    <source>
        <dbReference type="ARBA" id="ARBA00023110"/>
    </source>
</evidence>
<evidence type="ECO:0000256" key="2">
    <source>
        <dbReference type="ARBA" id="ARBA00004496"/>
    </source>
</evidence>
<evidence type="ECO:0000256" key="7">
    <source>
        <dbReference type="ARBA" id="ARBA00023235"/>
    </source>
</evidence>